<dbReference type="EMBL" id="JBFDTB010000016">
    <property type="protein sequence ID" value="MEW3466504.1"/>
    <property type="molecule type" value="Genomic_DNA"/>
</dbReference>
<name>A0ABV3MDL7_9ENTE</name>
<gene>
    <name evidence="1" type="ORF">AB1I55_10415</name>
</gene>
<proteinExistence type="predicted"/>
<dbReference type="RefSeq" id="WP_196044560.1">
    <property type="nucleotide sequence ID" value="NZ_JBFDTA010000018.1"/>
</dbReference>
<keyword evidence="2" id="KW-1185">Reference proteome</keyword>
<evidence type="ECO:0000313" key="1">
    <source>
        <dbReference type="EMBL" id="MEW3466504.1"/>
    </source>
</evidence>
<dbReference type="Proteomes" id="UP001554047">
    <property type="component" value="Unassembled WGS sequence"/>
</dbReference>
<protein>
    <submittedName>
        <fullName evidence="1">Uncharacterized protein</fullName>
    </submittedName>
</protein>
<reference evidence="1 2" key="1">
    <citation type="submission" date="2024-05" db="EMBL/GenBank/DDBJ databases">
        <title>Human gut microbiome strain richness.</title>
        <authorList>
            <person name="Chen-Liaw A."/>
        </authorList>
    </citation>
    <scope>NUCLEOTIDE SEQUENCE [LARGE SCALE GENOMIC DNA]</scope>
    <source>
        <strain evidence="1 2">J1100102st1_G3_J1100102_180507</strain>
    </source>
</reference>
<accession>A0ABV3MDL7</accession>
<comment type="caution">
    <text evidence="1">The sequence shown here is derived from an EMBL/GenBank/DDBJ whole genome shotgun (WGS) entry which is preliminary data.</text>
</comment>
<evidence type="ECO:0000313" key="2">
    <source>
        <dbReference type="Proteomes" id="UP001554047"/>
    </source>
</evidence>
<organism evidence="1 2">
    <name type="scientific">Enterococcus entomosocium</name>
    <dbReference type="NCBI Taxonomy" id="3034352"/>
    <lineage>
        <taxon>Bacteria</taxon>
        <taxon>Bacillati</taxon>
        <taxon>Bacillota</taxon>
        <taxon>Bacilli</taxon>
        <taxon>Lactobacillales</taxon>
        <taxon>Enterococcaceae</taxon>
        <taxon>Enterococcus</taxon>
    </lineage>
</organism>
<sequence>MEFKGYKIQDEFSDSNRFKGVRVHLYNNQNGMYGFIEVGKEFDLWGLSGIEPENLNKETWKMLVEKAIDSYSDNSEYYVQKYSFDFVQGMNCGFTRRLPVD</sequence>